<organism evidence="1">
    <name type="scientific">bioreactor metagenome</name>
    <dbReference type="NCBI Taxonomy" id="1076179"/>
    <lineage>
        <taxon>unclassified sequences</taxon>
        <taxon>metagenomes</taxon>
        <taxon>ecological metagenomes</taxon>
    </lineage>
</organism>
<evidence type="ECO:0000313" key="1">
    <source>
        <dbReference type="EMBL" id="MPN57034.1"/>
    </source>
</evidence>
<reference evidence="1" key="1">
    <citation type="submission" date="2019-08" db="EMBL/GenBank/DDBJ databases">
        <authorList>
            <person name="Kucharzyk K."/>
            <person name="Murdoch R.W."/>
            <person name="Higgins S."/>
            <person name="Loffler F."/>
        </authorList>
    </citation>
    <scope>NUCLEOTIDE SEQUENCE</scope>
</reference>
<accession>A0A645J974</accession>
<comment type="caution">
    <text evidence="1">The sequence shown here is derived from an EMBL/GenBank/DDBJ whole genome shotgun (WGS) entry which is preliminary data.</text>
</comment>
<sequence>MHQPPFVEVVAAEVYFSAVRRVKQILSPGDEQPDDGTFLFRNGAQYPLGLYAAEQHGAAAGNEASEPVHLGSGMVKRRYAEKYVVARLAVVLLFADAGGDKRPVIM</sequence>
<name>A0A645J974_9ZZZZ</name>
<protein>
    <submittedName>
        <fullName evidence="1">Uncharacterized protein</fullName>
    </submittedName>
</protein>
<gene>
    <name evidence="1" type="ORF">SDC9_204728</name>
</gene>
<dbReference type="EMBL" id="VSSQ01128096">
    <property type="protein sequence ID" value="MPN57034.1"/>
    <property type="molecule type" value="Genomic_DNA"/>
</dbReference>
<dbReference type="AlphaFoldDB" id="A0A645J974"/>
<proteinExistence type="predicted"/>